<dbReference type="Proteomes" id="UP000028480">
    <property type="component" value="Unassembled WGS sequence"/>
</dbReference>
<gene>
    <name evidence="1" type="ORF">XBI1_2740069</name>
</gene>
<dbReference type="RefSeq" id="WP_038189380.1">
    <property type="nucleotide sequence ID" value="NZ_CAWLWA010000191.1"/>
</dbReference>
<accession>A0A077QN23</accession>
<sequence>MSNYTISTNSLRLSVDSPFLSFSPPSNNQTEKNFTKVTAIVRDIYGKPVPEIKVFISDDSVGNLKKVKIFDSDKTKEINVVQQGGIEGFFVETDGNGNILFFIYPFKAESIRIKLFSQVIGSTDPVIAKDIIYISNNITENMEADFIQPEIFDYSYGDLKSPGKKDFMVKIVPYNNVENGDSILFFVNNQYTRHSIQIHDESDLGSYSIPLPYAIFLENKLSRFFYVVIRASGDMVASKSQTLDILYKGNEYNEPWTDVDRIYESCKVYSSYGVFDDSLIEQYDLISNNTISKYLENPNHEGLFIQITGTNDPNDTKKAPLGSQVTLNLYINSKTEIVTKSYTKTMSNLPDTQGSNTAILTFGISHEVLKYKEAYIDKSAKIFFDYQIGTDNDLDVTYGKIWQGYIDTNLDSFI</sequence>
<reference evidence="1" key="1">
    <citation type="submission" date="2013-07" db="EMBL/GenBank/DDBJ databases">
        <title>Sub-species coevolution in mutualistic symbiosis.</title>
        <authorList>
            <person name="Murfin K."/>
            <person name="Klassen J."/>
            <person name="Lee M."/>
            <person name="Forst S."/>
            <person name="Stock P."/>
            <person name="Goodrich-Blair H."/>
        </authorList>
    </citation>
    <scope>NUCLEOTIDE SEQUENCE [LARGE SCALE GENOMIC DNA]</scope>
    <source>
        <strain evidence="1">Intermedium</strain>
    </source>
</reference>
<evidence type="ECO:0000313" key="1">
    <source>
        <dbReference type="EMBL" id="CDH33676.1"/>
    </source>
</evidence>
<dbReference type="EMBL" id="CBTB010000195">
    <property type="protein sequence ID" value="CDH33676.1"/>
    <property type="molecule type" value="Genomic_DNA"/>
</dbReference>
<comment type="caution">
    <text evidence="1">The sequence shown here is derived from an EMBL/GenBank/DDBJ whole genome shotgun (WGS) entry which is preliminary data.</text>
</comment>
<name>A0A077QN23_XENBV</name>
<proteinExistence type="predicted"/>
<dbReference type="HOGENOM" id="CLU_027425_0_0_6"/>
<dbReference type="AlphaFoldDB" id="A0A077QN23"/>
<protein>
    <submittedName>
        <fullName evidence="1">Uncharacterized protein</fullName>
    </submittedName>
</protein>
<organism evidence="1">
    <name type="scientific">Xenorhabdus bovienii str. Intermedium</name>
    <dbReference type="NCBI Taxonomy" id="1379677"/>
    <lineage>
        <taxon>Bacteria</taxon>
        <taxon>Pseudomonadati</taxon>
        <taxon>Pseudomonadota</taxon>
        <taxon>Gammaproteobacteria</taxon>
        <taxon>Enterobacterales</taxon>
        <taxon>Morganellaceae</taxon>
        <taxon>Xenorhabdus</taxon>
    </lineage>
</organism>